<proteinExistence type="predicted"/>
<dbReference type="SUPFAM" id="SSF52058">
    <property type="entry name" value="L domain-like"/>
    <property type="match status" value="1"/>
</dbReference>
<dbReference type="Pfam" id="PF00560">
    <property type="entry name" value="LRR_1"/>
    <property type="match status" value="1"/>
</dbReference>
<feature type="domain" description="Disease resistance R13L4/SHOC-2-like LRR" evidence="3">
    <location>
        <begin position="86"/>
        <end position="188"/>
    </location>
</feature>
<dbReference type="InterPro" id="IPR050216">
    <property type="entry name" value="LRR_domain-containing"/>
</dbReference>
<protein>
    <submittedName>
        <fullName evidence="4">Leucinerich repeatcontaining protein 28like [Nasonia vitripennis]</fullName>
    </submittedName>
</protein>
<dbReference type="PANTHER" id="PTHR48051">
    <property type="match status" value="1"/>
</dbReference>
<sequence length="442" mass="51394">SVIKEEFRKNSTRLLSEIQNRYILHWNYRSYEKIPMELLDYGGHIEELYLKENGLKDIPEELPLRCPNLTNLYLYSNELTQIHPSIGNMKSLTTLDLSRNKLLELPPEIGYLSSLKNLDLSSNKLKSIPTTIGSLEKLEYFYIVGNHIKEIPKTIKNCQNLVALYGGLNEITKIPIELAECHELRDLYFNDNKLTRIPEILTIKLQKLETLNLNNNNLEYLPSRIFHSIAPKVSFHENPRLHHLSFILACQINMAYPISKMNPICNGTFRFANRGCFLPLHEGDILKSSDMSNSMMISRSGQTHIFKFPAEIHILEKENSIPTLLELSLRISYVITHPHEKRFIEYYGQDYRAYNVVSLSENNSIDVCVPKSLKDKLRNWRSICVHCCLPLFNEMSLSLLRVTFKKELDRQLEEGHCSLHFCSEACRSTFKNTFKNQHIIDF</sequence>
<evidence type="ECO:0000256" key="2">
    <source>
        <dbReference type="ARBA" id="ARBA00022737"/>
    </source>
</evidence>
<dbReference type="PROSITE" id="PS51450">
    <property type="entry name" value="LRR"/>
    <property type="match status" value="5"/>
</dbReference>
<dbReference type="PANTHER" id="PTHR48051:SF1">
    <property type="entry name" value="RAS SUPPRESSOR PROTEIN 1"/>
    <property type="match status" value="1"/>
</dbReference>
<reference evidence="4" key="1">
    <citation type="submission" date="2014-05" db="EMBL/GenBank/DDBJ databases">
        <authorList>
            <person name="Chronopoulou M."/>
        </authorList>
    </citation>
    <scope>NUCLEOTIDE SEQUENCE</scope>
    <source>
        <tissue evidence="4">Whole organism</tissue>
    </source>
</reference>
<name>A0A0K2SXQ9_LEPSM</name>
<feature type="non-terminal residue" evidence="4">
    <location>
        <position position="1"/>
    </location>
</feature>
<dbReference type="Pfam" id="PF23598">
    <property type="entry name" value="LRR_14"/>
    <property type="match status" value="1"/>
</dbReference>
<dbReference type="InterPro" id="IPR055414">
    <property type="entry name" value="LRR_R13L4/SHOC2-like"/>
</dbReference>
<accession>A0A0K2SXQ9</accession>
<dbReference type="SMART" id="SM00364">
    <property type="entry name" value="LRR_BAC"/>
    <property type="match status" value="4"/>
</dbReference>
<evidence type="ECO:0000256" key="1">
    <source>
        <dbReference type="ARBA" id="ARBA00022614"/>
    </source>
</evidence>
<dbReference type="Gene3D" id="3.80.10.10">
    <property type="entry name" value="Ribonuclease Inhibitor"/>
    <property type="match status" value="2"/>
</dbReference>
<dbReference type="InterPro" id="IPR001611">
    <property type="entry name" value="Leu-rich_rpt"/>
</dbReference>
<dbReference type="GO" id="GO:0005737">
    <property type="term" value="C:cytoplasm"/>
    <property type="evidence" value="ECO:0007669"/>
    <property type="project" value="TreeGrafter"/>
</dbReference>
<dbReference type="OrthoDB" id="6341913at2759"/>
<keyword evidence="1" id="KW-0433">Leucine-rich repeat</keyword>
<dbReference type="InterPro" id="IPR003591">
    <property type="entry name" value="Leu-rich_rpt_typical-subtyp"/>
</dbReference>
<dbReference type="EMBL" id="HACA01000944">
    <property type="protein sequence ID" value="CDW18305.1"/>
    <property type="molecule type" value="Transcribed_RNA"/>
</dbReference>
<dbReference type="AlphaFoldDB" id="A0A0K2SXQ9"/>
<evidence type="ECO:0000259" key="3">
    <source>
        <dbReference type="Pfam" id="PF23598"/>
    </source>
</evidence>
<dbReference type="InterPro" id="IPR032675">
    <property type="entry name" value="LRR_dom_sf"/>
</dbReference>
<keyword evidence="2" id="KW-0677">Repeat</keyword>
<dbReference type="PRINTS" id="PR00019">
    <property type="entry name" value="LEURICHRPT"/>
</dbReference>
<dbReference type="SMART" id="SM00369">
    <property type="entry name" value="LRR_TYP"/>
    <property type="match status" value="5"/>
</dbReference>
<evidence type="ECO:0000313" key="4">
    <source>
        <dbReference type="EMBL" id="CDW18305.1"/>
    </source>
</evidence>
<organism evidence="4">
    <name type="scientific">Lepeophtheirus salmonis</name>
    <name type="common">Salmon louse</name>
    <name type="synonym">Caligus salmonis</name>
    <dbReference type="NCBI Taxonomy" id="72036"/>
    <lineage>
        <taxon>Eukaryota</taxon>
        <taxon>Metazoa</taxon>
        <taxon>Ecdysozoa</taxon>
        <taxon>Arthropoda</taxon>
        <taxon>Crustacea</taxon>
        <taxon>Multicrustacea</taxon>
        <taxon>Hexanauplia</taxon>
        <taxon>Copepoda</taxon>
        <taxon>Siphonostomatoida</taxon>
        <taxon>Caligidae</taxon>
        <taxon>Lepeophtheirus</taxon>
    </lineage>
</organism>